<dbReference type="Gene3D" id="3.40.50.1820">
    <property type="entry name" value="alpha/beta hydrolase"/>
    <property type="match status" value="1"/>
</dbReference>
<accession>A0A3R8WT11</accession>
<comment type="caution">
    <text evidence="2">The sequence shown here is derived from an EMBL/GenBank/DDBJ whole genome shotgun (WGS) entry which is preliminary data.</text>
</comment>
<reference evidence="2 3" key="1">
    <citation type="submission" date="2018-10" db="EMBL/GenBank/DDBJ databases">
        <title>Transmission dynamics of multidrug resistant bacteria on intensive care unit surfaces.</title>
        <authorList>
            <person name="D'Souza A.W."/>
            <person name="Potter R.F."/>
            <person name="Wallace M."/>
            <person name="Shupe A."/>
            <person name="Patel S."/>
            <person name="Sun S."/>
            <person name="Gul D."/>
            <person name="Kwon J.H."/>
            <person name="Andleeb S."/>
            <person name="Burnham C.-A.D."/>
            <person name="Dantas G."/>
        </authorList>
    </citation>
    <scope>NUCLEOTIDE SEQUENCE [LARGE SCALE GENOMIC DNA]</scope>
    <source>
        <strain evidence="2 3">PO_271</strain>
    </source>
</reference>
<dbReference type="PANTHER" id="PTHR43194">
    <property type="entry name" value="HYDROLASE ALPHA/BETA FOLD FAMILY"/>
    <property type="match status" value="1"/>
</dbReference>
<dbReference type="EMBL" id="RHRS01000058">
    <property type="protein sequence ID" value="RRW31818.1"/>
    <property type="molecule type" value="Genomic_DNA"/>
</dbReference>
<dbReference type="RefSeq" id="WP_125874879.1">
    <property type="nucleotide sequence ID" value="NZ_CAURUH010000117.1"/>
</dbReference>
<evidence type="ECO:0000313" key="3">
    <source>
        <dbReference type="Proteomes" id="UP000272833"/>
    </source>
</evidence>
<evidence type="ECO:0000259" key="1">
    <source>
        <dbReference type="Pfam" id="PF12697"/>
    </source>
</evidence>
<dbReference type="SUPFAM" id="SSF53474">
    <property type="entry name" value="alpha/beta-Hydrolases"/>
    <property type="match status" value="1"/>
</dbReference>
<protein>
    <submittedName>
        <fullName evidence="2">Alpha/beta fold hydrolase</fullName>
    </submittedName>
</protein>
<dbReference type="GO" id="GO:0016787">
    <property type="term" value="F:hydrolase activity"/>
    <property type="evidence" value="ECO:0007669"/>
    <property type="project" value="UniProtKB-KW"/>
</dbReference>
<gene>
    <name evidence="2" type="ORF">EGJ44_18030</name>
</gene>
<dbReference type="PANTHER" id="PTHR43194:SF5">
    <property type="entry name" value="PIMELOYL-[ACYL-CARRIER PROTEIN] METHYL ESTER ESTERASE"/>
    <property type="match status" value="1"/>
</dbReference>
<dbReference type="InterPro" id="IPR029058">
    <property type="entry name" value="AB_hydrolase_fold"/>
</dbReference>
<dbReference type="Pfam" id="PF12697">
    <property type="entry name" value="Abhydrolase_6"/>
    <property type="match status" value="1"/>
</dbReference>
<name>A0A3R8WT11_ECTOL</name>
<organism evidence="2 3">
    <name type="scientific">Ectopseudomonas oleovorans</name>
    <name type="common">Pseudomonas oleovorans</name>
    <dbReference type="NCBI Taxonomy" id="301"/>
    <lineage>
        <taxon>Bacteria</taxon>
        <taxon>Pseudomonadati</taxon>
        <taxon>Pseudomonadota</taxon>
        <taxon>Gammaproteobacteria</taxon>
        <taxon>Pseudomonadales</taxon>
        <taxon>Pseudomonadaceae</taxon>
        <taxon>Ectopseudomonas</taxon>
    </lineage>
</organism>
<dbReference type="InterPro" id="IPR050228">
    <property type="entry name" value="Carboxylesterase_BioH"/>
</dbReference>
<keyword evidence="2" id="KW-0378">Hydrolase</keyword>
<proteinExistence type="predicted"/>
<evidence type="ECO:0000313" key="2">
    <source>
        <dbReference type="EMBL" id="RRW31818.1"/>
    </source>
</evidence>
<dbReference type="InterPro" id="IPR000073">
    <property type="entry name" value="AB_hydrolase_1"/>
</dbReference>
<dbReference type="AlphaFoldDB" id="A0A3R8WT11"/>
<dbReference type="Proteomes" id="UP000272833">
    <property type="component" value="Unassembled WGS sequence"/>
</dbReference>
<sequence length="243" mass="25212">MCETLILLPGWGLDGAVLQPLAEALGAELNVQVPTLPRLGSAAAADWLDELDTRLPLDCWLAGWSLGGMLAAALAVRRGARCRGLISLASNACFVASDAWPTAMPAQTHAAFHEGCQHNGSATLKRFAMLCAQGGADVRALSRQLQGHLVTGDEPALLALLAGLRLLASLDNRAALAAFSGPQLHLLAEQDALVPAAVASELLALLPAGEVDVLEGCGHAFVLEQADALAALMLDFIREACDA</sequence>
<feature type="domain" description="AB hydrolase-1" evidence="1">
    <location>
        <begin position="5"/>
        <end position="231"/>
    </location>
</feature>